<dbReference type="PANTHER" id="PTHR31731">
    <property type="match status" value="1"/>
</dbReference>
<organism evidence="4 5">
    <name type="scientific">Jatropha curcas</name>
    <name type="common">Barbados nut</name>
    <dbReference type="NCBI Taxonomy" id="180498"/>
    <lineage>
        <taxon>Eukaryota</taxon>
        <taxon>Viridiplantae</taxon>
        <taxon>Streptophyta</taxon>
        <taxon>Embryophyta</taxon>
        <taxon>Tracheophyta</taxon>
        <taxon>Spermatophyta</taxon>
        <taxon>Magnoliopsida</taxon>
        <taxon>eudicotyledons</taxon>
        <taxon>Gunneridae</taxon>
        <taxon>Pentapetalae</taxon>
        <taxon>rosids</taxon>
        <taxon>fabids</taxon>
        <taxon>Malpighiales</taxon>
        <taxon>Euphorbiaceae</taxon>
        <taxon>Crotonoideae</taxon>
        <taxon>Jatropheae</taxon>
        <taxon>Jatropha</taxon>
    </lineage>
</organism>
<dbReference type="CDD" id="cd01958">
    <property type="entry name" value="HPS_like"/>
    <property type="match status" value="1"/>
</dbReference>
<evidence type="ECO:0000256" key="2">
    <source>
        <dbReference type="SAM" id="SignalP"/>
    </source>
</evidence>
<evidence type="ECO:0000313" key="5">
    <source>
        <dbReference type="Proteomes" id="UP000027138"/>
    </source>
</evidence>
<proteinExistence type="inferred from homology"/>
<dbReference type="SUPFAM" id="SSF47699">
    <property type="entry name" value="Bifunctional inhibitor/lipid-transfer protein/seed storage 2S albumin"/>
    <property type="match status" value="1"/>
</dbReference>
<dbReference type="Gene3D" id="1.10.110.10">
    <property type="entry name" value="Plant lipid-transfer and hydrophobic proteins"/>
    <property type="match status" value="1"/>
</dbReference>
<sequence length="106" mass="11055">MASRGVASIALLLSLNLLFFNMVSATTCPIDALKLKVCANVLGIIQIPPNQPCCSLLGNLVALEAAACLCTAIKANVLGLNLNVPLDLSLYLNNCGNKVPKGFQCP</sequence>
<dbReference type="Pfam" id="PF14547">
    <property type="entry name" value="Hydrophob_seed"/>
    <property type="match status" value="1"/>
</dbReference>
<dbReference type="OrthoDB" id="696558at2759"/>
<feature type="signal peptide" evidence="2">
    <location>
        <begin position="1"/>
        <end position="25"/>
    </location>
</feature>
<comment type="similarity">
    <text evidence="1">Belongs to the plant LTP family. PEARLI1 subfamily.</text>
</comment>
<gene>
    <name evidence="4" type="ORF">JCGZ_20813</name>
</gene>
<feature type="chain" id="PRO_5001642088" description="Bifunctional inhibitor/plant lipid transfer protein/seed storage helical domain-containing protein" evidence="2">
    <location>
        <begin position="26"/>
        <end position="106"/>
    </location>
</feature>
<dbReference type="Proteomes" id="UP000027138">
    <property type="component" value="Unassembled WGS sequence"/>
</dbReference>
<evidence type="ECO:0000256" key="1">
    <source>
        <dbReference type="ARBA" id="ARBA00008965"/>
    </source>
</evidence>
<dbReference type="InterPro" id="IPR036312">
    <property type="entry name" value="Bifun_inhib/LTP/seed_sf"/>
</dbReference>
<dbReference type="InterPro" id="IPR027923">
    <property type="entry name" value="Hydrophob_seed_dom"/>
</dbReference>
<name>A0A067JP37_JATCU</name>
<evidence type="ECO:0000313" key="4">
    <source>
        <dbReference type="EMBL" id="KDP25657.1"/>
    </source>
</evidence>
<feature type="domain" description="Bifunctional inhibitor/plant lipid transfer protein/seed storage helical" evidence="3">
    <location>
        <begin position="28"/>
        <end position="105"/>
    </location>
</feature>
<reference evidence="4 5" key="1">
    <citation type="journal article" date="2014" name="PLoS ONE">
        <title>Global Analysis of Gene Expression Profiles in Physic Nut (Jatropha curcas L.) Seedlings Exposed to Salt Stress.</title>
        <authorList>
            <person name="Zhang L."/>
            <person name="Zhang C."/>
            <person name="Wu P."/>
            <person name="Chen Y."/>
            <person name="Li M."/>
            <person name="Jiang H."/>
            <person name="Wu G."/>
        </authorList>
    </citation>
    <scope>NUCLEOTIDE SEQUENCE [LARGE SCALE GENOMIC DNA]</scope>
    <source>
        <strain evidence="5">cv. GZQX0401</strain>
        <tissue evidence="4">Young leaves</tissue>
    </source>
</reference>
<dbReference type="AlphaFoldDB" id="A0A067JP37"/>
<dbReference type="InterPro" id="IPR016140">
    <property type="entry name" value="Bifunc_inhib/LTP/seed_store"/>
</dbReference>
<keyword evidence="2" id="KW-0732">Signal</keyword>
<dbReference type="InterPro" id="IPR051636">
    <property type="entry name" value="Plant_LTP/defense-related"/>
</dbReference>
<dbReference type="STRING" id="180498.A0A067JP37"/>
<dbReference type="SMART" id="SM00499">
    <property type="entry name" value="AAI"/>
    <property type="match status" value="1"/>
</dbReference>
<keyword evidence="5" id="KW-1185">Reference proteome</keyword>
<protein>
    <recommendedName>
        <fullName evidence="3">Bifunctional inhibitor/plant lipid transfer protein/seed storage helical domain-containing protein</fullName>
    </recommendedName>
</protein>
<dbReference type="EMBL" id="KK914993">
    <property type="protein sequence ID" value="KDP25657.1"/>
    <property type="molecule type" value="Genomic_DNA"/>
</dbReference>
<evidence type="ECO:0000259" key="3">
    <source>
        <dbReference type="SMART" id="SM00499"/>
    </source>
</evidence>
<accession>A0A067JP37</accession>